<evidence type="ECO:0000313" key="2">
    <source>
        <dbReference type="Proteomes" id="UP000187203"/>
    </source>
</evidence>
<name>A0A1R3FVS9_9ROSI</name>
<gene>
    <name evidence="1" type="ORF">COLO4_38325</name>
</gene>
<dbReference type="Proteomes" id="UP000187203">
    <property type="component" value="Unassembled WGS sequence"/>
</dbReference>
<accession>A0A1R3FVS9</accession>
<sequence>MNEIDSNAAIPLQAVKLLALYLSNPHDKVADEFIKRREEIECVVK</sequence>
<dbReference type="AlphaFoldDB" id="A0A1R3FVS9"/>
<keyword evidence="2" id="KW-1185">Reference proteome</keyword>
<organism evidence="1 2">
    <name type="scientific">Corchorus olitorius</name>
    <dbReference type="NCBI Taxonomy" id="93759"/>
    <lineage>
        <taxon>Eukaryota</taxon>
        <taxon>Viridiplantae</taxon>
        <taxon>Streptophyta</taxon>
        <taxon>Embryophyta</taxon>
        <taxon>Tracheophyta</taxon>
        <taxon>Spermatophyta</taxon>
        <taxon>Magnoliopsida</taxon>
        <taxon>eudicotyledons</taxon>
        <taxon>Gunneridae</taxon>
        <taxon>Pentapetalae</taxon>
        <taxon>rosids</taxon>
        <taxon>malvids</taxon>
        <taxon>Malvales</taxon>
        <taxon>Malvaceae</taxon>
        <taxon>Grewioideae</taxon>
        <taxon>Apeibeae</taxon>
        <taxon>Corchorus</taxon>
    </lineage>
</organism>
<dbReference type="EMBL" id="AWUE01024750">
    <property type="protein sequence ID" value="OMO49866.1"/>
    <property type="molecule type" value="Genomic_DNA"/>
</dbReference>
<reference evidence="2" key="1">
    <citation type="submission" date="2013-09" db="EMBL/GenBank/DDBJ databases">
        <title>Corchorus olitorius genome sequencing.</title>
        <authorList>
            <person name="Alam M."/>
            <person name="Haque M.S."/>
            <person name="Islam M.S."/>
            <person name="Emdad E.M."/>
            <person name="Islam M.M."/>
            <person name="Ahmed B."/>
            <person name="Halim A."/>
            <person name="Hossen Q.M.M."/>
            <person name="Hossain M.Z."/>
            <person name="Ahmed R."/>
            <person name="Khan M.M."/>
            <person name="Islam R."/>
            <person name="Rashid M.M."/>
            <person name="Khan S.A."/>
            <person name="Rahman M.S."/>
            <person name="Alam M."/>
            <person name="Yahiya A.S."/>
            <person name="Khan M.S."/>
            <person name="Azam M.S."/>
            <person name="Haque T."/>
            <person name="Lashkar M.Z.H."/>
            <person name="Akhand A.I."/>
            <person name="Morshed G."/>
            <person name="Roy S."/>
            <person name="Uddin K.S."/>
            <person name="Rabeya T."/>
            <person name="Hossain A.S."/>
            <person name="Chowdhury A."/>
            <person name="Snigdha A.R."/>
            <person name="Mortoza M.S."/>
            <person name="Matin S.A."/>
            <person name="Hoque S.M.E."/>
            <person name="Islam M.K."/>
            <person name="Roy D.K."/>
            <person name="Haider R."/>
            <person name="Moosa M.M."/>
            <person name="Elias S.M."/>
            <person name="Hasan A.M."/>
            <person name="Jahan S."/>
            <person name="Shafiuddin M."/>
            <person name="Mahmood N."/>
            <person name="Shommy N.S."/>
        </authorList>
    </citation>
    <scope>NUCLEOTIDE SEQUENCE [LARGE SCALE GENOMIC DNA]</scope>
    <source>
        <strain evidence="2">cv. O-4</strain>
    </source>
</reference>
<protein>
    <submittedName>
        <fullName evidence="1">Coatomer subunit epsilon-1 isoform 2</fullName>
    </submittedName>
</protein>
<comment type="caution">
    <text evidence="1">The sequence shown here is derived from an EMBL/GenBank/DDBJ whole genome shotgun (WGS) entry which is preliminary data.</text>
</comment>
<proteinExistence type="predicted"/>
<evidence type="ECO:0000313" key="1">
    <source>
        <dbReference type="EMBL" id="OMO49866.1"/>
    </source>
</evidence>